<gene>
    <name evidence="2" type="ORF">P167DRAFT_473067</name>
</gene>
<dbReference type="InterPro" id="IPR011009">
    <property type="entry name" value="Kinase-like_dom_sf"/>
</dbReference>
<keyword evidence="2" id="KW-0808">Transferase</keyword>
<dbReference type="OrthoDB" id="10252171at2759"/>
<dbReference type="PANTHER" id="PTHR24359">
    <property type="entry name" value="SERINE/THREONINE-PROTEIN KINASE SBK1"/>
    <property type="match status" value="1"/>
</dbReference>
<name>A0A3N4KEW4_9PEZI</name>
<evidence type="ECO:0000259" key="1">
    <source>
        <dbReference type="PROSITE" id="PS50011"/>
    </source>
</evidence>
<dbReference type="Proteomes" id="UP000277580">
    <property type="component" value="Unassembled WGS sequence"/>
</dbReference>
<accession>A0A3N4KEW4</accession>
<dbReference type="Pfam" id="PF00069">
    <property type="entry name" value="Pkinase"/>
    <property type="match status" value="1"/>
</dbReference>
<feature type="non-terminal residue" evidence="2">
    <location>
        <position position="128"/>
    </location>
</feature>
<evidence type="ECO:0000313" key="3">
    <source>
        <dbReference type="Proteomes" id="UP000277580"/>
    </source>
</evidence>
<keyword evidence="2" id="KW-0418">Kinase</keyword>
<dbReference type="EMBL" id="ML119156">
    <property type="protein sequence ID" value="RPB09020.1"/>
    <property type="molecule type" value="Genomic_DNA"/>
</dbReference>
<dbReference type="GO" id="GO:0005524">
    <property type="term" value="F:ATP binding"/>
    <property type="evidence" value="ECO:0007669"/>
    <property type="project" value="InterPro"/>
</dbReference>
<dbReference type="InterPro" id="IPR008271">
    <property type="entry name" value="Ser/Thr_kinase_AS"/>
</dbReference>
<feature type="non-terminal residue" evidence="2">
    <location>
        <position position="1"/>
    </location>
</feature>
<keyword evidence="3" id="KW-1185">Reference proteome</keyword>
<reference evidence="2 3" key="1">
    <citation type="journal article" date="2018" name="Nat. Ecol. Evol.">
        <title>Pezizomycetes genomes reveal the molecular basis of ectomycorrhizal truffle lifestyle.</title>
        <authorList>
            <person name="Murat C."/>
            <person name="Payen T."/>
            <person name="Noel B."/>
            <person name="Kuo A."/>
            <person name="Morin E."/>
            <person name="Chen J."/>
            <person name="Kohler A."/>
            <person name="Krizsan K."/>
            <person name="Balestrini R."/>
            <person name="Da Silva C."/>
            <person name="Montanini B."/>
            <person name="Hainaut M."/>
            <person name="Levati E."/>
            <person name="Barry K.W."/>
            <person name="Belfiori B."/>
            <person name="Cichocki N."/>
            <person name="Clum A."/>
            <person name="Dockter R.B."/>
            <person name="Fauchery L."/>
            <person name="Guy J."/>
            <person name="Iotti M."/>
            <person name="Le Tacon F."/>
            <person name="Lindquist E.A."/>
            <person name="Lipzen A."/>
            <person name="Malagnac F."/>
            <person name="Mello A."/>
            <person name="Molinier V."/>
            <person name="Miyauchi S."/>
            <person name="Poulain J."/>
            <person name="Riccioni C."/>
            <person name="Rubini A."/>
            <person name="Sitrit Y."/>
            <person name="Splivallo R."/>
            <person name="Traeger S."/>
            <person name="Wang M."/>
            <person name="Zifcakova L."/>
            <person name="Wipf D."/>
            <person name="Zambonelli A."/>
            <person name="Paolocci F."/>
            <person name="Nowrousian M."/>
            <person name="Ottonello S."/>
            <person name="Baldrian P."/>
            <person name="Spatafora J.W."/>
            <person name="Henrissat B."/>
            <person name="Nagy L.G."/>
            <person name="Aury J.M."/>
            <person name="Wincker P."/>
            <person name="Grigoriev I.V."/>
            <person name="Bonfante P."/>
            <person name="Martin F.M."/>
        </authorList>
    </citation>
    <scope>NUCLEOTIDE SEQUENCE [LARGE SCALE GENOMIC DNA]</scope>
    <source>
        <strain evidence="2 3">CCBAS932</strain>
    </source>
</reference>
<sequence length="128" mass="14254">EFYRDGDLEDYLEDQGALGDESAKRITKNLLEALRFLHEKGISHRDVKPENVLIVSKVPLNVKLTNFAISVFSKPSGGSAINVRQGTLAYMAPELFGMFGREIGCTNPADIWALGCLLFKMFTLKTPF</sequence>
<protein>
    <submittedName>
        <fullName evidence="2">Kinase-like protein</fullName>
    </submittedName>
</protein>
<dbReference type="SMART" id="SM00220">
    <property type="entry name" value="S_TKc"/>
    <property type="match status" value="1"/>
</dbReference>
<evidence type="ECO:0000313" key="2">
    <source>
        <dbReference type="EMBL" id="RPB09020.1"/>
    </source>
</evidence>
<dbReference type="InterPro" id="IPR000719">
    <property type="entry name" value="Prot_kinase_dom"/>
</dbReference>
<dbReference type="STRING" id="1392247.A0A3N4KEW4"/>
<dbReference type="PROSITE" id="PS00108">
    <property type="entry name" value="PROTEIN_KINASE_ST"/>
    <property type="match status" value="1"/>
</dbReference>
<dbReference type="SUPFAM" id="SSF56112">
    <property type="entry name" value="Protein kinase-like (PK-like)"/>
    <property type="match status" value="1"/>
</dbReference>
<organism evidence="2 3">
    <name type="scientific">Morchella conica CCBAS932</name>
    <dbReference type="NCBI Taxonomy" id="1392247"/>
    <lineage>
        <taxon>Eukaryota</taxon>
        <taxon>Fungi</taxon>
        <taxon>Dikarya</taxon>
        <taxon>Ascomycota</taxon>
        <taxon>Pezizomycotina</taxon>
        <taxon>Pezizomycetes</taxon>
        <taxon>Pezizales</taxon>
        <taxon>Morchellaceae</taxon>
        <taxon>Morchella</taxon>
    </lineage>
</organism>
<feature type="domain" description="Protein kinase" evidence="1">
    <location>
        <begin position="1"/>
        <end position="128"/>
    </location>
</feature>
<dbReference type="AlphaFoldDB" id="A0A3N4KEW4"/>
<dbReference type="PROSITE" id="PS50011">
    <property type="entry name" value="PROTEIN_KINASE_DOM"/>
    <property type="match status" value="1"/>
</dbReference>
<dbReference type="PANTHER" id="PTHR24359:SF1">
    <property type="entry name" value="INHIBITOR OF NUCLEAR FACTOR KAPPA-B KINASE EPSILON SUBUNIT HOMOLOG 1-RELATED"/>
    <property type="match status" value="1"/>
</dbReference>
<proteinExistence type="predicted"/>
<dbReference type="GO" id="GO:0004674">
    <property type="term" value="F:protein serine/threonine kinase activity"/>
    <property type="evidence" value="ECO:0007669"/>
    <property type="project" value="TreeGrafter"/>
</dbReference>
<dbReference type="InParanoid" id="A0A3N4KEW4"/>
<dbReference type="Gene3D" id="1.10.510.10">
    <property type="entry name" value="Transferase(Phosphotransferase) domain 1"/>
    <property type="match status" value="1"/>
</dbReference>